<dbReference type="AlphaFoldDB" id="A0A6J4NTR5"/>
<feature type="domain" description="Ribbon-helix-helix protein RHH" evidence="1">
    <location>
        <begin position="1"/>
        <end position="51"/>
    </location>
</feature>
<organism evidence="2">
    <name type="scientific">uncultured Ramlibacter sp</name>
    <dbReference type="NCBI Taxonomy" id="260755"/>
    <lineage>
        <taxon>Bacteria</taxon>
        <taxon>Pseudomonadati</taxon>
        <taxon>Pseudomonadota</taxon>
        <taxon>Betaproteobacteria</taxon>
        <taxon>Burkholderiales</taxon>
        <taxon>Comamonadaceae</taxon>
        <taxon>Ramlibacter</taxon>
        <taxon>environmental samples</taxon>
    </lineage>
</organism>
<dbReference type="CDD" id="cd21631">
    <property type="entry name" value="RHH_CopG_NikR-like"/>
    <property type="match status" value="1"/>
</dbReference>
<sequence length="65" mass="7595">MEDKAARFTILIDAERKKAFDELCAAQDVTASQMIRQLIRDYLQKHGVEYEPATVRMKKPRKQGR</sequence>
<dbReference type="SUPFAM" id="SSF47598">
    <property type="entry name" value="Ribbon-helix-helix"/>
    <property type="match status" value="1"/>
</dbReference>
<evidence type="ECO:0000259" key="1">
    <source>
        <dbReference type="Pfam" id="PF19839"/>
    </source>
</evidence>
<protein>
    <recommendedName>
        <fullName evidence="1">Ribbon-helix-helix protein RHH domain-containing protein</fullName>
    </recommendedName>
</protein>
<proteinExistence type="predicted"/>
<dbReference type="InterPro" id="IPR010985">
    <property type="entry name" value="Ribbon_hlx_hlx"/>
</dbReference>
<dbReference type="Gene3D" id="1.10.1220.10">
    <property type="entry name" value="Met repressor-like"/>
    <property type="match status" value="1"/>
</dbReference>
<evidence type="ECO:0000313" key="2">
    <source>
        <dbReference type="EMBL" id="CAA9396993.1"/>
    </source>
</evidence>
<name>A0A6J4NTR5_9BURK</name>
<dbReference type="GO" id="GO:0006355">
    <property type="term" value="P:regulation of DNA-templated transcription"/>
    <property type="evidence" value="ECO:0007669"/>
    <property type="project" value="InterPro"/>
</dbReference>
<dbReference type="EMBL" id="CADCUX010000179">
    <property type="protein sequence ID" value="CAA9396993.1"/>
    <property type="molecule type" value="Genomic_DNA"/>
</dbReference>
<gene>
    <name evidence="2" type="ORF">AVDCRST_MAG51-693</name>
</gene>
<reference evidence="2" key="1">
    <citation type="submission" date="2020-02" db="EMBL/GenBank/DDBJ databases">
        <authorList>
            <person name="Meier V. D."/>
        </authorList>
    </citation>
    <scope>NUCLEOTIDE SEQUENCE</scope>
    <source>
        <strain evidence="2">AVDCRST_MAG51</strain>
    </source>
</reference>
<dbReference type="InterPro" id="IPR013321">
    <property type="entry name" value="Arc_rbn_hlx_hlx"/>
</dbReference>
<dbReference type="Pfam" id="PF19839">
    <property type="entry name" value="RHH_9"/>
    <property type="match status" value="1"/>
</dbReference>
<accession>A0A6J4NTR5</accession>
<dbReference type="InterPro" id="IPR045559">
    <property type="entry name" value="RHH_9"/>
</dbReference>